<keyword evidence="5 12" id="KW-0028">Amino-acid biosynthesis</keyword>
<dbReference type="EC" id="2.5.1.47" evidence="4 12"/>
<gene>
    <name evidence="14" type="primary">cysK</name>
    <name evidence="14" type="ORF">ENQ35_01235</name>
</gene>
<dbReference type="InterPro" id="IPR036052">
    <property type="entry name" value="TrpB-like_PALP_sf"/>
</dbReference>
<evidence type="ECO:0000256" key="1">
    <source>
        <dbReference type="ARBA" id="ARBA00001933"/>
    </source>
</evidence>
<dbReference type="InterPro" id="IPR001216">
    <property type="entry name" value="P-phosphate_BS"/>
</dbReference>
<dbReference type="NCBIfam" id="TIGR01139">
    <property type="entry name" value="cysK"/>
    <property type="match status" value="1"/>
</dbReference>
<dbReference type="InterPro" id="IPR001926">
    <property type="entry name" value="TrpB-like_PALP"/>
</dbReference>
<comment type="pathway">
    <text evidence="2">Amino-acid biosynthesis; L-cysteine biosynthesis; L-cysteine from L-serine: step 2/2.</text>
</comment>
<evidence type="ECO:0000256" key="5">
    <source>
        <dbReference type="ARBA" id="ARBA00022605"/>
    </source>
</evidence>
<comment type="cofactor">
    <cofactor evidence="1 10 12">
        <name>pyridoxal 5'-phosphate</name>
        <dbReference type="ChEBI" id="CHEBI:597326"/>
    </cofactor>
</comment>
<evidence type="ECO:0000256" key="12">
    <source>
        <dbReference type="RuleBase" id="RU003985"/>
    </source>
</evidence>
<dbReference type="InterPro" id="IPR005856">
    <property type="entry name" value="Cys_synth"/>
</dbReference>
<evidence type="ECO:0000256" key="2">
    <source>
        <dbReference type="ARBA" id="ARBA00004962"/>
    </source>
</evidence>
<comment type="catalytic activity">
    <reaction evidence="9 12">
        <text>O-acetyl-L-serine + hydrogen sulfide = L-cysteine + acetate</text>
        <dbReference type="Rhea" id="RHEA:14829"/>
        <dbReference type="ChEBI" id="CHEBI:29919"/>
        <dbReference type="ChEBI" id="CHEBI:30089"/>
        <dbReference type="ChEBI" id="CHEBI:35235"/>
        <dbReference type="ChEBI" id="CHEBI:58340"/>
        <dbReference type="EC" id="2.5.1.47"/>
    </reaction>
</comment>
<protein>
    <recommendedName>
        <fullName evidence="4 12">Cysteine synthase</fullName>
        <ecNumber evidence="4 12">2.5.1.47</ecNumber>
    </recommendedName>
</protein>
<evidence type="ECO:0000256" key="10">
    <source>
        <dbReference type="PIRSR" id="PIRSR605856-50"/>
    </source>
</evidence>
<dbReference type="FunFam" id="3.40.50.1100:FF:000067">
    <property type="entry name" value="Cysteine synthase"/>
    <property type="match status" value="1"/>
</dbReference>
<evidence type="ECO:0000259" key="13">
    <source>
        <dbReference type="Pfam" id="PF00291"/>
    </source>
</evidence>
<evidence type="ECO:0000256" key="4">
    <source>
        <dbReference type="ARBA" id="ARBA00012681"/>
    </source>
</evidence>
<dbReference type="InterPro" id="IPR050214">
    <property type="entry name" value="Cys_Synth/Cystath_Beta-Synth"/>
</dbReference>
<name>A0A7C1F7L3_9THEO</name>
<keyword evidence="8 12" id="KW-0198">Cysteine biosynthesis</keyword>
<dbReference type="Gene3D" id="3.40.50.1100">
    <property type="match status" value="2"/>
</dbReference>
<evidence type="ECO:0000313" key="14">
    <source>
        <dbReference type="EMBL" id="HDW51361.1"/>
    </source>
</evidence>
<dbReference type="Pfam" id="PF00291">
    <property type="entry name" value="PALP"/>
    <property type="match status" value="1"/>
</dbReference>
<sequence length="310" mass="32556">MFKIDDPLVAMIGNTPLVRLTKIAADLPAVVAAKCEWFNPGGSAKDRPALWMLRDALAKGLIRPGGTVIEPTSGNTGIALAWLGVRFGLRVILTMPETMSEERRKLLRALGAELVLTPAAEGIPGAVRRAEEIAASVSGVFMPNQFANPANAESHYRTTGPEIWRDTEGRVEIVVAGIGTGGTLTGIARALQERKPGVKMVAVEPAESPVLSRGVAGKHGIQGIGAGFVPEVLERSLINEVFPVPTEAAYETARSLAVKEGLLVGISAGAACFAALTVARRPENTGKLVVVIFPDAGERYLSTGLFSSTG</sequence>
<dbReference type="GO" id="GO:0005737">
    <property type="term" value="C:cytoplasm"/>
    <property type="evidence" value="ECO:0007669"/>
    <property type="project" value="UniProtKB-ARBA"/>
</dbReference>
<dbReference type="PROSITE" id="PS00901">
    <property type="entry name" value="CYS_SYNTHASE"/>
    <property type="match status" value="1"/>
</dbReference>
<dbReference type="UniPathway" id="UPA00136">
    <property type="reaction ID" value="UER00200"/>
</dbReference>
<dbReference type="PANTHER" id="PTHR10314">
    <property type="entry name" value="CYSTATHIONINE BETA-SYNTHASE"/>
    <property type="match status" value="1"/>
</dbReference>
<dbReference type="NCBIfam" id="TIGR01136">
    <property type="entry name" value="cysKM"/>
    <property type="match status" value="1"/>
</dbReference>
<dbReference type="SUPFAM" id="SSF53686">
    <property type="entry name" value="Tryptophan synthase beta subunit-like PLP-dependent enzymes"/>
    <property type="match status" value="1"/>
</dbReference>
<feature type="binding site" evidence="10">
    <location>
        <position position="75"/>
    </location>
    <ligand>
        <name>pyridoxal 5'-phosphate</name>
        <dbReference type="ChEBI" id="CHEBI:597326"/>
    </ligand>
</feature>
<keyword evidence="6 12" id="KW-0808">Transferase</keyword>
<comment type="caution">
    <text evidence="14">The sequence shown here is derived from an EMBL/GenBank/DDBJ whole genome shotgun (WGS) entry which is preliminary data.</text>
</comment>
<evidence type="ECO:0000256" key="7">
    <source>
        <dbReference type="ARBA" id="ARBA00022898"/>
    </source>
</evidence>
<evidence type="ECO:0000256" key="6">
    <source>
        <dbReference type="ARBA" id="ARBA00022679"/>
    </source>
</evidence>
<feature type="domain" description="Tryptophan synthase beta chain-like PALP" evidence="13">
    <location>
        <begin position="12"/>
        <end position="295"/>
    </location>
</feature>
<dbReference type="InterPro" id="IPR005859">
    <property type="entry name" value="CysK"/>
</dbReference>
<evidence type="ECO:0000256" key="8">
    <source>
        <dbReference type="ARBA" id="ARBA00023192"/>
    </source>
</evidence>
<dbReference type="GO" id="GO:0006535">
    <property type="term" value="P:cysteine biosynthetic process from serine"/>
    <property type="evidence" value="ECO:0007669"/>
    <property type="project" value="UniProtKB-UniRule"/>
</dbReference>
<dbReference type="CDD" id="cd01561">
    <property type="entry name" value="CBS_like"/>
    <property type="match status" value="1"/>
</dbReference>
<evidence type="ECO:0000256" key="3">
    <source>
        <dbReference type="ARBA" id="ARBA00007103"/>
    </source>
</evidence>
<dbReference type="AlphaFoldDB" id="A0A7C1F7L3"/>
<evidence type="ECO:0000256" key="9">
    <source>
        <dbReference type="ARBA" id="ARBA00047931"/>
    </source>
</evidence>
<comment type="similarity">
    <text evidence="3 12">Belongs to the cysteine synthase/cystathionine beta-synthase family.</text>
</comment>
<dbReference type="GO" id="GO:0004124">
    <property type="term" value="F:cysteine synthase activity"/>
    <property type="evidence" value="ECO:0007669"/>
    <property type="project" value="UniProtKB-UniRule"/>
</dbReference>
<feature type="binding site" evidence="10">
    <location>
        <begin position="179"/>
        <end position="183"/>
    </location>
    <ligand>
        <name>pyridoxal 5'-phosphate</name>
        <dbReference type="ChEBI" id="CHEBI:597326"/>
    </ligand>
</feature>
<organism evidence="14">
    <name type="scientific">Ammonifex degensii</name>
    <dbReference type="NCBI Taxonomy" id="42838"/>
    <lineage>
        <taxon>Bacteria</taxon>
        <taxon>Bacillati</taxon>
        <taxon>Bacillota</taxon>
        <taxon>Clostridia</taxon>
        <taxon>Thermoanaerobacterales</taxon>
        <taxon>Thermoanaerobacteraceae</taxon>
        <taxon>Ammonifex</taxon>
    </lineage>
</organism>
<reference evidence="14" key="1">
    <citation type="journal article" date="2020" name="mSystems">
        <title>Genome- and Community-Level Interaction Insights into Carbon Utilization and Element Cycling Functions of Hydrothermarchaeota in Hydrothermal Sediment.</title>
        <authorList>
            <person name="Zhou Z."/>
            <person name="Liu Y."/>
            <person name="Xu W."/>
            <person name="Pan J."/>
            <person name="Luo Z.H."/>
            <person name="Li M."/>
        </authorList>
    </citation>
    <scope>NUCLEOTIDE SEQUENCE [LARGE SCALE GENOMIC DNA]</scope>
    <source>
        <strain evidence="14">SpSt-301</strain>
    </source>
</reference>
<dbReference type="EMBL" id="DSMV01000083">
    <property type="protein sequence ID" value="HDW51361.1"/>
    <property type="molecule type" value="Genomic_DNA"/>
</dbReference>
<proteinExistence type="inferred from homology"/>
<feature type="binding site" evidence="10">
    <location>
        <position position="267"/>
    </location>
    <ligand>
        <name>pyridoxal 5'-phosphate</name>
        <dbReference type="ChEBI" id="CHEBI:597326"/>
    </ligand>
</feature>
<feature type="modified residue" description="N6-(pyridoxal phosphate)lysine" evidence="11">
    <location>
        <position position="45"/>
    </location>
</feature>
<keyword evidence="7 10" id="KW-0663">Pyridoxal phosphate</keyword>
<evidence type="ECO:0000256" key="11">
    <source>
        <dbReference type="PIRSR" id="PIRSR605856-51"/>
    </source>
</evidence>
<accession>A0A7C1F7L3</accession>